<keyword evidence="16" id="KW-1185">Reference proteome</keyword>
<comment type="catalytic activity">
    <reaction evidence="13">
        <text>L-seryl-[protein] + ATP = O-phospho-L-seryl-[protein] + ADP + H(+)</text>
        <dbReference type="Rhea" id="RHEA:17989"/>
        <dbReference type="Rhea" id="RHEA-COMP:9863"/>
        <dbReference type="Rhea" id="RHEA-COMP:11604"/>
        <dbReference type="ChEBI" id="CHEBI:15378"/>
        <dbReference type="ChEBI" id="CHEBI:29999"/>
        <dbReference type="ChEBI" id="CHEBI:30616"/>
        <dbReference type="ChEBI" id="CHEBI:83421"/>
        <dbReference type="ChEBI" id="CHEBI:456216"/>
        <dbReference type="EC" id="2.7.11.1"/>
    </reaction>
</comment>
<dbReference type="GO" id="GO:0005886">
    <property type="term" value="C:plasma membrane"/>
    <property type="evidence" value="ECO:0007669"/>
    <property type="project" value="UniProtKB-SubCell"/>
</dbReference>
<dbReference type="PROSITE" id="PS50011">
    <property type="entry name" value="PROTEIN_KINASE_DOM"/>
    <property type="match status" value="1"/>
</dbReference>
<dbReference type="InterPro" id="IPR011009">
    <property type="entry name" value="Kinase-like_dom_sf"/>
</dbReference>
<sequence>MVTFGYLAPEYASTGKLTDRSDVYSFGVVLLEFITGRKPVDPTRPLEDENLIEWARSLLVEALHMDDFGELIDSRLEKRYVEREVFRMIEAAAACVRHSAAMRPRMELVARALDFEGISDLSNGVKFGQSNAYDSNQYSEDITRFRMTEHSRNNPSELEISSLIISCKLEKEDDIKGKEA</sequence>
<keyword evidence="10" id="KW-1133">Transmembrane helix</keyword>
<dbReference type="InterPro" id="IPR000719">
    <property type="entry name" value="Prot_kinase_dom"/>
</dbReference>
<evidence type="ECO:0000313" key="16">
    <source>
        <dbReference type="Proteomes" id="UP000436088"/>
    </source>
</evidence>
<dbReference type="EMBL" id="VEPZ02001023">
    <property type="protein sequence ID" value="KAE8701472.1"/>
    <property type="molecule type" value="Genomic_DNA"/>
</dbReference>
<comment type="catalytic activity">
    <reaction evidence="12">
        <text>L-threonyl-[protein] + ATP = O-phospho-L-threonyl-[protein] + ADP + H(+)</text>
        <dbReference type="Rhea" id="RHEA:46608"/>
        <dbReference type="Rhea" id="RHEA-COMP:11060"/>
        <dbReference type="Rhea" id="RHEA-COMP:11605"/>
        <dbReference type="ChEBI" id="CHEBI:15378"/>
        <dbReference type="ChEBI" id="CHEBI:30013"/>
        <dbReference type="ChEBI" id="CHEBI:30616"/>
        <dbReference type="ChEBI" id="CHEBI:61977"/>
        <dbReference type="ChEBI" id="CHEBI:456216"/>
        <dbReference type="EC" id="2.7.11.1"/>
    </reaction>
</comment>
<reference evidence="15" key="1">
    <citation type="submission" date="2019-09" db="EMBL/GenBank/DDBJ databases">
        <title>Draft genome information of white flower Hibiscus syriacus.</title>
        <authorList>
            <person name="Kim Y.-M."/>
        </authorList>
    </citation>
    <scope>NUCLEOTIDE SEQUENCE [LARGE SCALE GENOMIC DNA]</scope>
    <source>
        <strain evidence="15">YM2019G1</strain>
    </source>
</reference>
<evidence type="ECO:0000256" key="7">
    <source>
        <dbReference type="ARBA" id="ARBA00022741"/>
    </source>
</evidence>
<dbReference type="GO" id="GO:0004674">
    <property type="term" value="F:protein serine/threonine kinase activity"/>
    <property type="evidence" value="ECO:0007669"/>
    <property type="project" value="UniProtKB-KW"/>
</dbReference>
<evidence type="ECO:0000256" key="11">
    <source>
        <dbReference type="ARBA" id="ARBA00023136"/>
    </source>
</evidence>
<dbReference type="InterPro" id="IPR001245">
    <property type="entry name" value="Ser-Thr/Tyr_kinase_cat_dom"/>
</dbReference>
<protein>
    <recommendedName>
        <fullName evidence="2">non-specific serine/threonine protein kinase</fullName>
        <ecNumber evidence="2">2.7.11.1</ecNumber>
    </recommendedName>
</protein>
<dbReference type="Proteomes" id="UP000436088">
    <property type="component" value="Unassembled WGS sequence"/>
</dbReference>
<keyword evidence="5" id="KW-0808">Transferase</keyword>
<evidence type="ECO:0000256" key="4">
    <source>
        <dbReference type="ARBA" id="ARBA00022527"/>
    </source>
</evidence>
<dbReference type="PANTHER" id="PTHR47982:SF44">
    <property type="entry name" value="PROLINE-RICH RECEPTOR-LIKE PROTEIN KINASE PERK13-RELATED"/>
    <property type="match status" value="1"/>
</dbReference>
<dbReference type="AlphaFoldDB" id="A0A6A3AF49"/>
<feature type="domain" description="Protein kinase" evidence="14">
    <location>
        <begin position="1"/>
        <end position="101"/>
    </location>
</feature>
<organism evidence="15 16">
    <name type="scientific">Hibiscus syriacus</name>
    <name type="common">Rose of Sharon</name>
    <dbReference type="NCBI Taxonomy" id="106335"/>
    <lineage>
        <taxon>Eukaryota</taxon>
        <taxon>Viridiplantae</taxon>
        <taxon>Streptophyta</taxon>
        <taxon>Embryophyta</taxon>
        <taxon>Tracheophyta</taxon>
        <taxon>Spermatophyta</taxon>
        <taxon>Magnoliopsida</taxon>
        <taxon>eudicotyledons</taxon>
        <taxon>Gunneridae</taxon>
        <taxon>Pentapetalae</taxon>
        <taxon>rosids</taxon>
        <taxon>malvids</taxon>
        <taxon>Malvales</taxon>
        <taxon>Malvaceae</taxon>
        <taxon>Malvoideae</taxon>
        <taxon>Hibiscus</taxon>
    </lineage>
</organism>
<keyword evidence="8" id="KW-0418">Kinase</keyword>
<evidence type="ECO:0000256" key="10">
    <source>
        <dbReference type="ARBA" id="ARBA00022989"/>
    </source>
</evidence>
<keyword evidence="6" id="KW-0812">Transmembrane</keyword>
<dbReference type="GO" id="GO:0005524">
    <property type="term" value="F:ATP binding"/>
    <property type="evidence" value="ECO:0007669"/>
    <property type="project" value="UniProtKB-KW"/>
</dbReference>
<evidence type="ECO:0000259" key="14">
    <source>
        <dbReference type="PROSITE" id="PS50011"/>
    </source>
</evidence>
<evidence type="ECO:0000256" key="3">
    <source>
        <dbReference type="ARBA" id="ARBA00022475"/>
    </source>
</evidence>
<keyword evidence="11" id="KW-0472">Membrane</keyword>
<proteinExistence type="predicted"/>
<keyword evidence="4" id="KW-0723">Serine/threonine-protein kinase</keyword>
<gene>
    <name evidence="15" type="ORF">F3Y22_tig00110547pilonHSYRG00003</name>
</gene>
<keyword evidence="9" id="KW-0067">ATP-binding</keyword>
<evidence type="ECO:0000256" key="5">
    <source>
        <dbReference type="ARBA" id="ARBA00022679"/>
    </source>
</evidence>
<dbReference type="InterPro" id="IPR047117">
    <property type="entry name" value="PERK1-13-like"/>
</dbReference>
<evidence type="ECO:0000256" key="13">
    <source>
        <dbReference type="ARBA" id="ARBA00048679"/>
    </source>
</evidence>
<evidence type="ECO:0000313" key="15">
    <source>
        <dbReference type="EMBL" id="KAE8701472.1"/>
    </source>
</evidence>
<keyword evidence="3" id="KW-1003">Cell membrane</keyword>
<dbReference type="EC" id="2.7.11.1" evidence="2"/>
<evidence type="ECO:0000256" key="6">
    <source>
        <dbReference type="ARBA" id="ARBA00022692"/>
    </source>
</evidence>
<dbReference type="Gene3D" id="1.10.510.10">
    <property type="entry name" value="Transferase(Phosphotransferase) domain 1"/>
    <property type="match status" value="1"/>
</dbReference>
<comment type="caution">
    <text evidence="15">The sequence shown here is derived from an EMBL/GenBank/DDBJ whole genome shotgun (WGS) entry which is preliminary data.</text>
</comment>
<keyword evidence="7" id="KW-0547">Nucleotide-binding</keyword>
<name>A0A6A3AF49_HIBSY</name>
<accession>A0A6A3AF49</accession>
<dbReference type="OrthoDB" id="4062651at2759"/>
<evidence type="ECO:0000256" key="9">
    <source>
        <dbReference type="ARBA" id="ARBA00022840"/>
    </source>
</evidence>
<dbReference type="Pfam" id="PF07714">
    <property type="entry name" value="PK_Tyr_Ser-Thr"/>
    <property type="match status" value="1"/>
</dbReference>
<evidence type="ECO:0000256" key="1">
    <source>
        <dbReference type="ARBA" id="ARBA00004162"/>
    </source>
</evidence>
<comment type="subcellular location">
    <subcellularLocation>
        <location evidence="1">Cell membrane</location>
        <topology evidence="1">Single-pass membrane protein</topology>
    </subcellularLocation>
</comment>
<evidence type="ECO:0000256" key="8">
    <source>
        <dbReference type="ARBA" id="ARBA00022777"/>
    </source>
</evidence>
<evidence type="ECO:0000256" key="12">
    <source>
        <dbReference type="ARBA" id="ARBA00047899"/>
    </source>
</evidence>
<evidence type="ECO:0000256" key="2">
    <source>
        <dbReference type="ARBA" id="ARBA00012513"/>
    </source>
</evidence>
<dbReference type="SUPFAM" id="SSF56112">
    <property type="entry name" value="Protein kinase-like (PK-like)"/>
    <property type="match status" value="1"/>
</dbReference>
<dbReference type="PANTHER" id="PTHR47982">
    <property type="entry name" value="PROLINE-RICH RECEPTOR-LIKE PROTEIN KINASE PERK4"/>
    <property type="match status" value="1"/>
</dbReference>